<protein>
    <submittedName>
        <fullName evidence="2">Uncharacterized protein</fullName>
    </submittedName>
</protein>
<evidence type="ECO:0000256" key="1">
    <source>
        <dbReference type="SAM" id="MobiDB-lite"/>
    </source>
</evidence>
<sequence>MARMLVAFELPGQHPERLEQVTRRLYDELRILGAVRVDRVRESGGEGTKSGLGTALGQLVLSGSFSAATATAVVKVVLANLKRAEARSVALGEGESRAEFTGLTAADQHTLVEAVAARMLQQAAEQDGAGQGGAEDAVTDDSAQ</sequence>
<accession>A0ABN1BUF3</accession>
<evidence type="ECO:0000313" key="3">
    <source>
        <dbReference type="Proteomes" id="UP001500729"/>
    </source>
</evidence>
<reference evidence="2 3" key="1">
    <citation type="journal article" date="2019" name="Int. J. Syst. Evol. Microbiol.">
        <title>The Global Catalogue of Microorganisms (GCM) 10K type strain sequencing project: providing services to taxonomists for standard genome sequencing and annotation.</title>
        <authorList>
            <consortium name="The Broad Institute Genomics Platform"/>
            <consortium name="The Broad Institute Genome Sequencing Center for Infectious Disease"/>
            <person name="Wu L."/>
            <person name="Ma J."/>
        </authorList>
    </citation>
    <scope>NUCLEOTIDE SEQUENCE [LARGE SCALE GENOMIC DNA]</scope>
    <source>
        <strain evidence="2 3">JCM 10303</strain>
    </source>
</reference>
<name>A0ABN1BUF3_SACER</name>
<gene>
    <name evidence="2" type="ORF">GCM10009533_00730</name>
</gene>
<dbReference type="Proteomes" id="UP001500729">
    <property type="component" value="Unassembled WGS sequence"/>
</dbReference>
<keyword evidence="3" id="KW-1185">Reference proteome</keyword>
<dbReference type="RefSeq" id="WP_009944374.1">
    <property type="nucleotide sequence ID" value="NZ_BAAAGS010000001.1"/>
</dbReference>
<dbReference type="EMBL" id="BAAAGS010000001">
    <property type="protein sequence ID" value="GAA0505890.1"/>
    <property type="molecule type" value="Genomic_DNA"/>
</dbReference>
<proteinExistence type="predicted"/>
<feature type="region of interest" description="Disordered" evidence="1">
    <location>
        <begin position="123"/>
        <end position="144"/>
    </location>
</feature>
<organism evidence="2 3">
    <name type="scientific">Saccharopolyspora erythraea</name>
    <name type="common">Streptomyces erythraeus</name>
    <dbReference type="NCBI Taxonomy" id="1836"/>
    <lineage>
        <taxon>Bacteria</taxon>
        <taxon>Bacillati</taxon>
        <taxon>Actinomycetota</taxon>
        <taxon>Actinomycetes</taxon>
        <taxon>Pseudonocardiales</taxon>
        <taxon>Pseudonocardiaceae</taxon>
        <taxon>Saccharopolyspora</taxon>
    </lineage>
</organism>
<comment type="caution">
    <text evidence="2">The sequence shown here is derived from an EMBL/GenBank/DDBJ whole genome shotgun (WGS) entry which is preliminary data.</text>
</comment>
<evidence type="ECO:0000313" key="2">
    <source>
        <dbReference type="EMBL" id="GAA0505890.1"/>
    </source>
</evidence>